<dbReference type="GO" id="GO:0016117">
    <property type="term" value="P:carotenoid biosynthetic process"/>
    <property type="evidence" value="ECO:0007669"/>
    <property type="project" value="UniProtKB-KW"/>
</dbReference>
<evidence type="ECO:0000256" key="3">
    <source>
        <dbReference type="ARBA" id="ARBA00022746"/>
    </source>
</evidence>
<dbReference type="PANTHER" id="PTHR43734">
    <property type="entry name" value="PHYTOENE DESATURASE"/>
    <property type="match status" value="1"/>
</dbReference>
<evidence type="ECO:0000256" key="1">
    <source>
        <dbReference type="ARBA" id="ARBA00004829"/>
    </source>
</evidence>
<dbReference type="GO" id="GO:0016627">
    <property type="term" value="F:oxidoreductase activity, acting on the CH-CH group of donors"/>
    <property type="evidence" value="ECO:0007669"/>
    <property type="project" value="UniProtKB-ARBA"/>
</dbReference>
<dbReference type="PANTHER" id="PTHR43734:SF7">
    <property type="entry name" value="4,4'-DIAPONEUROSPORENE OXYGENASE"/>
    <property type="match status" value="1"/>
</dbReference>
<dbReference type="Pfam" id="PF01593">
    <property type="entry name" value="Amino_oxidase"/>
    <property type="match status" value="1"/>
</dbReference>
<name>A0A1H8FA53_9RHOB</name>
<sequence>MNPYPKLSTYLDTCAEPSQVSDMASARIIVIGAGMGGLAAAARLAHAGHAVTLLERAGTPGGKMRQVPSDAGPVDAGPTVLTLRHVFDALFEDLGARLDDHVTLVPEPLLARHFWPDGSQLDLHADLDQSAEAVGAFAGARAAGQFRAFCTRTRALYDAFETPMIETAVPDRAAVTGLVMRNPRLIGAMAPGLSLAARLARDFSDPRLRQLFGRYATYVGGSPYTAPALLSLVWQAEAAGVWRVEGGMHALARAIEDLAQNQGVALHYDAEVAQIDVSGGRARGVTMGNGDHFKCDAVVFNGDPRAVAHGHLGTGVLDAVAPEAVTPRSLSAEVWSFAATPHGRDLAHHNVFFGRDPRTEFEAIARGAPPRDPTLYVCAQDRGTGAAPPAPERFEIIVNAAPDSPEQEFEECHRRTFQTLKDRRLSFDPPPGPEALTTPAGFESLFPGSGGALYGRSPEGMMAAFARPTARSRVPGLYLAGGGAHPGAGVPMATLSGRHAAETILSDRIST</sequence>
<keyword evidence="3 5" id="KW-0125">Carotenoid biosynthesis</keyword>
<proteinExistence type="inferred from homology"/>
<dbReference type="NCBIfam" id="TIGR02734">
    <property type="entry name" value="crtI_fam"/>
    <property type="match status" value="1"/>
</dbReference>
<evidence type="ECO:0000259" key="6">
    <source>
        <dbReference type="Pfam" id="PF01593"/>
    </source>
</evidence>
<evidence type="ECO:0000313" key="7">
    <source>
        <dbReference type="EMBL" id="SEN28751.1"/>
    </source>
</evidence>
<dbReference type="Proteomes" id="UP000199372">
    <property type="component" value="Unassembled WGS sequence"/>
</dbReference>
<accession>A0A1H8FA53</accession>
<dbReference type="InterPro" id="IPR002937">
    <property type="entry name" value="Amino_oxidase"/>
</dbReference>
<gene>
    <name evidence="7" type="ORF">SAMN04488011_103271</name>
</gene>
<dbReference type="InterPro" id="IPR054841">
    <property type="entry name" value="carotdesatCrtD"/>
</dbReference>
<evidence type="ECO:0000256" key="4">
    <source>
        <dbReference type="ARBA" id="ARBA00023002"/>
    </source>
</evidence>
<dbReference type="Gene3D" id="3.50.50.60">
    <property type="entry name" value="FAD/NAD(P)-binding domain"/>
    <property type="match status" value="2"/>
</dbReference>
<dbReference type="InterPro" id="IPR008150">
    <property type="entry name" value="Phytoene_DH_bac_CS"/>
</dbReference>
<evidence type="ECO:0000256" key="5">
    <source>
        <dbReference type="RuleBase" id="RU362075"/>
    </source>
</evidence>
<organism evidence="7 8">
    <name type="scientific">Palleronia pelagia</name>
    <dbReference type="NCBI Taxonomy" id="387096"/>
    <lineage>
        <taxon>Bacteria</taxon>
        <taxon>Pseudomonadati</taxon>
        <taxon>Pseudomonadota</taxon>
        <taxon>Alphaproteobacteria</taxon>
        <taxon>Rhodobacterales</taxon>
        <taxon>Roseobacteraceae</taxon>
        <taxon>Palleronia</taxon>
    </lineage>
</organism>
<dbReference type="EMBL" id="FOCM01000003">
    <property type="protein sequence ID" value="SEN28751.1"/>
    <property type="molecule type" value="Genomic_DNA"/>
</dbReference>
<keyword evidence="4 5" id="KW-0560">Oxidoreductase</keyword>
<dbReference type="InterPro" id="IPR014105">
    <property type="entry name" value="Carotenoid/retinoid_OxRdtase"/>
</dbReference>
<evidence type="ECO:0000313" key="8">
    <source>
        <dbReference type="Proteomes" id="UP000199372"/>
    </source>
</evidence>
<protein>
    <submittedName>
        <fullName evidence="7">1-hydroxycarotenoid 3,4-desaturase</fullName>
    </submittedName>
</protein>
<feature type="domain" description="Amine oxidase" evidence="6">
    <location>
        <begin position="35"/>
        <end position="308"/>
    </location>
</feature>
<dbReference type="PROSITE" id="PS00982">
    <property type="entry name" value="PHYTOENE_DH"/>
    <property type="match status" value="1"/>
</dbReference>
<dbReference type="NCBIfam" id="NF045637">
    <property type="entry name" value="carotdesatCrtDProt"/>
    <property type="match status" value="1"/>
</dbReference>
<comment type="pathway">
    <text evidence="1 5">Carotenoid biosynthesis.</text>
</comment>
<dbReference type="SUPFAM" id="SSF51905">
    <property type="entry name" value="FAD/NAD(P)-binding domain"/>
    <property type="match status" value="1"/>
</dbReference>
<dbReference type="AlphaFoldDB" id="A0A1H8FA53"/>
<evidence type="ECO:0000256" key="2">
    <source>
        <dbReference type="ARBA" id="ARBA00006046"/>
    </source>
</evidence>
<dbReference type="InterPro" id="IPR036188">
    <property type="entry name" value="FAD/NAD-bd_sf"/>
</dbReference>
<keyword evidence="8" id="KW-1185">Reference proteome</keyword>
<reference evidence="8" key="1">
    <citation type="submission" date="2016-10" db="EMBL/GenBank/DDBJ databases">
        <authorList>
            <person name="Varghese N."/>
            <person name="Submissions S."/>
        </authorList>
    </citation>
    <scope>NUCLEOTIDE SEQUENCE [LARGE SCALE GENOMIC DNA]</scope>
    <source>
        <strain evidence="8">DSM 26893</strain>
    </source>
</reference>
<comment type="similarity">
    <text evidence="2 5">Belongs to the carotenoid/retinoid oxidoreductase family.</text>
</comment>